<evidence type="ECO:0000313" key="3">
    <source>
        <dbReference type="Proteomes" id="UP000257123"/>
    </source>
</evidence>
<dbReference type="Proteomes" id="UP000257123">
    <property type="component" value="Unassembled WGS sequence"/>
</dbReference>
<proteinExistence type="predicted"/>
<feature type="coiled-coil region" evidence="1">
    <location>
        <begin position="85"/>
        <end position="123"/>
    </location>
</feature>
<protein>
    <submittedName>
        <fullName evidence="2">Uncharacterized protein</fullName>
    </submittedName>
</protein>
<keyword evidence="1" id="KW-0175">Coiled coil</keyword>
<dbReference type="EMBL" id="NMUE01000014">
    <property type="protein sequence ID" value="RFA96188.1"/>
    <property type="molecule type" value="Genomic_DNA"/>
</dbReference>
<evidence type="ECO:0000313" key="2">
    <source>
        <dbReference type="EMBL" id="RFA96188.1"/>
    </source>
</evidence>
<evidence type="ECO:0000256" key="1">
    <source>
        <dbReference type="SAM" id="Coils"/>
    </source>
</evidence>
<accession>A0A371QZC6</accession>
<dbReference type="RefSeq" id="WP_116421044.1">
    <property type="nucleotide sequence ID" value="NZ_NMUE01000014.1"/>
</dbReference>
<reference evidence="2 3" key="1">
    <citation type="submission" date="2017-07" db="EMBL/GenBank/DDBJ databases">
        <title>Draft genome sequence of aerobic hyperthermophilic archaea, Pyrobaculum aerophilum YKB31 and YKB32.</title>
        <authorList>
            <person name="Mochizuki T."/>
            <person name="Berliner A.J."/>
            <person name="Yoshida-Takashima Y."/>
            <person name="Takaki Y."/>
            <person name="Nunoura T."/>
            <person name="Takai K."/>
        </authorList>
    </citation>
    <scope>NUCLEOTIDE SEQUENCE [LARGE SCALE GENOMIC DNA]</scope>
    <source>
        <strain evidence="2 3">YKB31</strain>
    </source>
</reference>
<sequence>MYLGRIEGWQYWALGRTDLQGRLVFYLYRKGPLSRWKTEYLGAFEPQQLTLYLKRLGLWAGVRALASVFSRLLRLTKRKAVYLDREALEEARRELAPELKRAREELEERVRRYVAKNEVVLQDLAMAAREKGLDPYDAVFRRVLEYALEAAEELGLSEEEAERAVERALWA</sequence>
<gene>
    <name evidence="2" type="ORF">CGL51_05860</name>
</gene>
<dbReference type="AlphaFoldDB" id="A0A371QZC6"/>
<comment type="caution">
    <text evidence="2">The sequence shown here is derived from an EMBL/GenBank/DDBJ whole genome shotgun (WGS) entry which is preliminary data.</text>
</comment>
<name>A0A371QZC6_9CREN</name>
<organism evidence="2 3">
    <name type="scientific">Pyrobaculum aerophilum</name>
    <dbReference type="NCBI Taxonomy" id="13773"/>
    <lineage>
        <taxon>Archaea</taxon>
        <taxon>Thermoproteota</taxon>
        <taxon>Thermoprotei</taxon>
        <taxon>Thermoproteales</taxon>
        <taxon>Thermoproteaceae</taxon>
        <taxon>Pyrobaculum</taxon>
    </lineage>
</organism>